<dbReference type="PRINTS" id="PR00721">
    <property type="entry name" value="STOMATIN"/>
</dbReference>
<dbReference type="SMART" id="SM00244">
    <property type="entry name" value="PHB"/>
    <property type="match status" value="1"/>
</dbReference>
<dbReference type="Pfam" id="PF01145">
    <property type="entry name" value="Band_7"/>
    <property type="match status" value="1"/>
</dbReference>
<evidence type="ECO:0000313" key="7">
    <source>
        <dbReference type="EMBL" id="VVU94406.1"/>
    </source>
</evidence>
<reference evidence="7" key="1">
    <citation type="submission" date="2019-09" db="EMBL/GenBank/DDBJ databases">
        <authorList>
            <person name="Needham M D."/>
        </authorList>
    </citation>
    <scope>NUCLEOTIDE SEQUENCE</scope>
</reference>
<keyword evidence="4" id="KW-1133">Transmembrane helix</keyword>
<evidence type="ECO:0000256" key="4">
    <source>
        <dbReference type="ARBA" id="ARBA00022989"/>
    </source>
</evidence>
<accession>A0A5E8CH94</accession>
<evidence type="ECO:0000256" key="1">
    <source>
        <dbReference type="ARBA" id="ARBA00004370"/>
    </source>
</evidence>
<protein>
    <submittedName>
        <fullName evidence="7">SPFH domain / Band 7 family</fullName>
    </submittedName>
</protein>
<dbReference type="AlphaFoldDB" id="A0A5E8CH94"/>
<evidence type="ECO:0000256" key="3">
    <source>
        <dbReference type="ARBA" id="ARBA00022692"/>
    </source>
</evidence>
<evidence type="ECO:0000256" key="2">
    <source>
        <dbReference type="ARBA" id="ARBA00007862"/>
    </source>
</evidence>
<gene>
    <name evidence="7" type="ORF">CPAV1605_128</name>
</gene>
<keyword evidence="5" id="KW-0472">Membrane</keyword>
<dbReference type="GO" id="GO:0016020">
    <property type="term" value="C:membrane"/>
    <property type="evidence" value="ECO:0007669"/>
    <property type="project" value="UniProtKB-SubCell"/>
</dbReference>
<dbReference type="PIRSF" id="PIRSF005651">
    <property type="entry name" value="HflC"/>
    <property type="match status" value="1"/>
</dbReference>
<dbReference type="PANTHER" id="PTHR42911:SF1">
    <property type="entry name" value="MODULATOR OF FTSH PROTEASE HFLC"/>
    <property type="match status" value="1"/>
</dbReference>
<comment type="subcellular location">
    <subcellularLocation>
        <location evidence="1">Membrane</location>
    </subcellularLocation>
</comment>
<dbReference type="InterPro" id="IPR001107">
    <property type="entry name" value="Band_7"/>
</dbReference>
<name>A0A5E8CH94_9ZZZZ</name>
<dbReference type="SUPFAM" id="SSF117892">
    <property type="entry name" value="Band 7/SPFH domain"/>
    <property type="match status" value="1"/>
</dbReference>
<comment type="similarity">
    <text evidence="2">Belongs to the band 7/mec-2 family. HflC subfamily.</text>
</comment>
<dbReference type="EMBL" id="CABVLZ010000001">
    <property type="protein sequence ID" value="VVU94406.1"/>
    <property type="molecule type" value="Genomic_DNA"/>
</dbReference>
<proteinExistence type="inferred from homology"/>
<dbReference type="Gene3D" id="3.30.479.30">
    <property type="entry name" value="Band 7 domain"/>
    <property type="match status" value="1"/>
</dbReference>
<organism evidence="7">
    <name type="scientific">seawater metagenome</name>
    <dbReference type="NCBI Taxonomy" id="1561972"/>
    <lineage>
        <taxon>unclassified sequences</taxon>
        <taxon>metagenomes</taxon>
        <taxon>ecological metagenomes</taxon>
    </lineage>
</organism>
<keyword evidence="3" id="KW-0812">Transmembrane</keyword>
<dbReference type="InterPro" id="IPR036013">
    <property type="entry name" value="Band_7/SPFH_dom_sf"/>
</dbReference>
<dbReference type="PANTHER" id="PTHR42911">
    <property type="entry name" value="MODULATOR OF FTSH PROTEASE HFLC"/>
    <property type="match status" value="1"/>
</dbReference>
<sequence>MFNIIFVTILIILFLTILSSIFIVNEIQNVIVIQLGAPKRIITKPGLYLKIPFIQKVVYFDNRIFNLNIQSQEVITSDRKRIIVDLNTKYKIVDPLLFYQTVNNINTGNAKLNSIMNSEIRNFIGRHTMQEILSKNNFFLENDGNLNDKTLTLGIKIVDLTIKRIKFPNEVNQSIYNRMQAEREIESAKLRAEGEEIAYRIKAEGERTVRHILIEGNKEQIKNYFEDSDIIPTHKKYSKLKYKYDCNIFNDLYKL</sequence>
<dbReference type="InterPro" id="IPR010200">
    <property type="entry name" value="HflC"/>
</dbReference>
<evidence type="ECO:0000259" key="6">
    <source>
        <dbReference type="SMART" id="SM00244"/>
    </source>
</evidence>
<feature type="domain" description="Band 7" evidence="6">
    <location>
        <begin position="19"/>
        <end position="179"/>
    </location>
</feature>
<dbReference type="CDD" id="cd03405">
    <property type="entry name" value="SPFH_HflC"/>
    <property type="match status" value="1"/>
</dbReference>
<dbReference type="InterPro" id="IPR001972">
    <property type="entry name" value="Stomatin_HflK_fam"/>
</dbReference>
<evidence type="ECO:0000256" key="5">
    <source>
        <dbReference type="ARBA" id="ARBA00023136"/>
    </source>
</evidence>